<keyword evidence="8" id="KW-0732">Signal</keyword>
<dbReference type="Pfam" id="PF06964">
    <property type="entry name" value="Alpha-L-AF_C"/>
    <property type="match status" value="1"/>
</dbReference>
<dbReference type="SUPFAM" id="SSF51445">
    <property type="entry name" value="(Trans)glycosidases"/>
    <property type="match status" value="1"/>
</dbReference>
<dbReference type="PANTHER" id="PTHR43576:SF2">
    <property type="entry name" value="INTRACELLULAR EXO-ALPHA-L-ARABINOFURANOSIDASE 2"/>
    <property type="match status" value="1"/>
</dbReference>
<evidence type="ECO:0000256" key="5">
    <source>
        <dbReference type="ARBA" id="ARBA00022801"/>
    </source>
</evidence>
<dbReference type="OrthoDB" id="9758333at2"/>
<evidence type="ECO:0000256" key="1">
    <source>
        <dbReference type="ARBA" id="ARBA00001462"/>
    </source>
</evidence>
<dbReference type="InterPro" id="IPR010720">
    <property type="entry name" value="Alpha-L-AF_C"/>
</dbReference>
<dbReference type="AlphaFoldDB" id="A0A512B274"/>
<comment type="caution">
    <text evidence="10">The sequence shown here is derived from an EMBL/GenBank/DDBJ whole genome shotgun (WGS) entry which is preliminary data.</text>
</comment>
<dbReference type="GO" id="GO:0046373">
    <property type="term" value="P:L-arabinose metabolic process"/>
    <property type="evidence" value="ECO:0007669"/>
    <property type="project" value="InterPro"/>
</dbReference>
<feature type="chain" id="PRO_5021999878" description="non-reducing end alpha-L-arabinofuranosidase" evidence="8">
    <location>
        <begin position="20"/>
        <end position="514"/>
    </location>
</feature>
<evidence type="ECO:0000256" key="4">
    <source>
        <dbReference type="ARBA" id="ARBA00012670"/>
    </source>
</evidence>
<dbReference type="Pfam" id="PF22848">
    <property type="entry name" value="ASD1_dom"/>
    <property type="match status" value="1"/>
</dbReference>
<dbReference type="SUPFAM" id="SSF51011">
    <property type="entry name" value="Glycosyl hydrolase domain"/>
    <property type="match status" value="1"/>
</dbReference>
<evidence type="ECO:0000256" key="7">
    <source>
        <dbReference type="ARBA" id="ARBA00023295"/>
    </source>
</evidence>
<organism evidence="10 11">
    <name type="scientific">Adhaeribacter aerolatus</name>
    <dbReference type="NCBI Taxonomy" id="670289"/>
    <lineage>
        <taxon>Bacteria</taxon>
        <taxon>Pseudomonadati</taxon>
        <taxon>Bacteroidota</taxon>
        <taxon>Cytophagia</taxon>
        <taxon>Cytophagales</taxon>
        <taxon>Hymenobacteraceae</taxon>
        <taxon>Adhaeribacter</taxon>
    </lineage>
</organism>
<evidence type="ECO:0000256" key="2">
    <source>
        <dbReference type="ARBA" id="ARBA00007186"/>
    </source>
</evidence>
<dbReference type="Gene3D" id="3.20.20.80">
    <property type="entry name" value="Glycosidases"/>
    <property type="match status" value="1"/>
</dbReference>
<keyword evidence="11" id="KW-1185">Reference proteome</keyword>
<dbReference type="SMART" id="SM00813">
    <property type="entry name" value="Alpha-L-AF_C"/>
    <property type="match status" value="1"/>
</dbReference>
<dbReference type="EMBL" id="BJYS01000031">
    <property type="protein sequence ID" value="GEO06075.1"/>
    <property type="molecule type" value="Genomic_DNA"/>
</dbReference>
<dbReference type="GO" id="GO:0000272">
    <property type="term" value="P:polysaccharide catabolic process"/>
    <property type="evidence" value="ECO:0007669"/>
    <property type="project" value="TreeGrafter"/>
</dbReference>
<feature type="signal peptide" evidence="8">
    <location>
        <begin position="1"/>
        <end position="19"/>
    </location>
</feature>
<gene>
    <name evidence="10" type="ORF">AAE02nite_37390</name>
</gene>
<evidence type="ECO:0000256" key="3">
    <source>
        <dbReference type="ARBA" id="ARBA00011165"/>
    </source>
</evidence>
<comment type="similarity">
    <text evidence="2">Belongs to the glycosyl hydrolase 51 family.</text>
</comment>
<dbReference type="PANTHER" id="PTHR43576">
    <property type="entry name" value="ALPHA-L-ARABINOFURANOSIDASE C-RELATED"/>
    <property type="match status" value="1"/>
</dbReference>
<dbReference type="InterPro" id="IPR017853">
    <property type="entry name" value="GH"/>
</dbReference>
<sequence>MKIKFLLSLFLVCSFTSFAQNTGELSVQTSPSKTINRHIYGHFAEHLGRCIYGGFYVGENNSKIPNTQGIRNDVVDALKKLKIPNLRWPGGCFADTYHWKDGIGPKNQRPTIVNSWWGGVTENNSFGTHDFLNMCELLGTEPYLAGNMGSGAVQELADWVQYVNFSGEGPMSKLRRQHGRQEPWKVKFWGIGNEAWGCGGNMTADYYANEYRKYATFVSDWNNSGGLFRIASGANSADYNWTEVLMKNIPKNLIEGVALHHYSVIDWDKKGPSTTFNEQQYFTTMQRALFMDELIQKHTAIMDKYDPQKKVALVVDEWGGWYEVEPGTNPGFLYQQNTMRDAMIAGTTLNIFHKYCDRVRMANLAQAVNVLQAVILTEDEKMLLTPTYHVMEMYNVHQDASLLPLTLKSNDYNVGNAKLPAVSASASRDKNGLVHVSLVNIDAKKDQEVTLDIKDAKFKSVSGRILSSKTLQDHNTFDNPNKIKPANFKGANLRGNSLKVKIPPFSVVVLELKS</sequence>
<evidence type="ECO:0000259" key="9">
    <source>
        <dbReference type="SMART" id="SM00813"/>
    </source>
</evidence>
<proteinExistence type="inferred from homology"/>
<protein>
    <recommendedName>
        <fullName evidence="4">non-reducing end alpha-L-arabinofuranosidase</fullName>
        <ecNumber evidence="4">3.2.1.55</ecNumber>
    </recommendedName>
</protein>
<reference evidence="10 11" key="1">
    <citation type="submission" date="2019-07" db="EMBL/GenBank/DDBJ databases">
        <title>Whole genome shotgun sequence of Adhaeribacter aerolatus NBRC 106133.</title>
        <authorList>
            <person name="Hosoyama A."/>
            <person name="Uohara A."/>
            <person name="Ohji S."/>
            <person name="Ichikawa N."/>
        </authorList>
    </citation>
    <scope>NUCLEOTIDE SEQUENCE [LARGE SCALE GENOMIC DNA]</scope>
    <source>
        <strain evidence="10 11">NBRC 106133</strain>
    </source>
</reference>
<accession>A0A512B274</accession>
<evidence type="ECO:0000313" key="11">
    <source>
        <dbReference type="Proteomes" id="UP000321532"/>
    </source>
</evidence>
<feature type="domain" description="Alpha-L-arabinofuranosidase C-terminal" evidence="9">
    <location>
        <begin position="316"/>
        <end position="506"/>
    </location>
</feature>
<comment type="subunit">
    <text evidence="3">Homohexamer; trimer of dimers.</text>
</comment>
<keyword evidence="6" id="KW-0119">Carbohydrate metabolism</keyword>
<evidence type="ECO:0000256" key="6">
    <source>
        <dbReference type="ARBA" id="ARBA00023277"/>
    </source>
</evidence>
<dbReference type="RefSeq" id="WP_146901382.1">
    <property type="nucleotide sequence ID" value="NZ_BJYS01000031.1"/>
</dbReference>
<comment type="catalytic activity">
    <reaction evidence="1">
        <text>Hydrolysis of terminal non-reducing alpha-L-arabinofuranoside residues in alpha-L-arabinosides.</text>
        <dbReference type="EC" id="3.2.1.55"/>
    </reaction>
</comment>
<keyword evidence="5" id="KW-0378">Hydrolase</keyword>
<keyword evidence="7" id="KW-0326">Glycosidase</keyword>
<dbReference type="Proteomes" id="UP000321532">
    <property type="component" value="Unassembled WGS sequence"/>
</dbReference>
<dbReference type="GO" id="GO:0046556">
    <property type="term" value="F:alpha-L-arabinofuranosidase activity"/>
    <property type="evidence" value="ECO:0007669"/>
    <property type="project" value="UniProtKB-EC"/>
</dbReference>
<evidence type="ECO:0000313" key="10">
    <source>
        <dbReference type="EMBL" id="GEO06075.1"/>
    </source>
</evidence>
<evidence type="ECO:0000256" key="8">
    <source>
        <dbReference type="SAM" id="SignalP"/>
    </source>
</evidence>
<name>A0A512B274_9BACT</name>
<dbReference type="Gene3D" id="2.60.40.1180">
    <property type="entry name" value="Golgi alpha-mannosidase II"/>
    <property type="match status" value="1"/>
</dbReference>
<dbReference type="InterPro" id="IPR013780">
    <property type="entry name" value="Glyco_hydro_b"/>
</dbReference>
<dbReference type="InterPro" id="IPR055235">
    <property type="entry name" value="ASD1_cat"/>
</dbReference>
<dbReference type="EC" id="3.2.1.55" evidence="4"/>